<sequence length="231" mass="24257">MHIILIPGFWLTGDSWAPVTRALEDAGHTAHPLTLPGKAPGDDAAGVGLRTHIDAVAALIDTLKGDVVLVGHSGGGAVAYGAVDARPDRVSRVVYVDSGPLADGGVINDGFESSAGAVPLPDRSVFGEPELVDMTEEVWQRLADIAVPEPVGVATEKQQLGDERRYDVPAVVITSTMPEPMLRQFMADGHPYVAELARARSVRIVELPTGHWPQLTKPGELAAAVVDAVTG</sequence>
<proteinExistence type="predicted"/>
<name>A0A7J5B1K9_9MICO</name>
<dbReference type="RefSeq" id="WP_151423822.1">
    <property type="nucleotide sequence ID" value="NZ_WBJX01000003.1"/>
</dbReference>
<keyword evidence="2" id="KW-0378">Hydrolase</keyword>
<gene>
    <name evidence="2" type="ORF">F8O03_10445</name>
</gene>
<dbReference type="InterPro" id="IPR052897">
    <property type="entry name" value="Sec-Metab_Biosynth_Hydrolase"/>
</dbReference>
<dbReference type="AlphaFoldDB" id="A0A7J5B1K9"/>
<dbReference type="InterPro" id="IPR029058">
    <property type="entry name" value="AB_hydrolase_fold"/>
</dbReference>
<evidence type="ECO:0000313" key="3">
    <source>
        <dbReference type="Proteomes" id="UP000490386"/>
    </source>
</evidence>
<dbReference type="OrthoDB" id="9773549at2"/>
<dbReference type="SUPFAM" id="SSF53474">
    <property type="entry name" value="alpha/beta-Hydrolases"/>
    <property type="match status" value="1"/>
</dbReference>
<dbReference type="InterPro" id="IPR000073">
    <property type="entry name" value="AB_hydrolase_1"/>
</dbReference>
<feature type="domain" description="AB hydrolase-1" evidence="1">
    <location>
        <begin position="3"/>
        <end position="224"/>
    </location>
</feature>
<protein>
    <submittedName>
        <fullName evidence="2">Alpha/beta hydrolase</fullName>
    </submittedName>
</protein>
<evidence type="ECO:0000259" key="1">
    <source>
        <dbReference type="Pfam" id="PF12697"/>
    </source>
</evidence>
<dbReference type="Pfam" id="PF12697">
    <property type="entry name" value="Abhydrolase_6"/>
    <property type="match status" value="1"/>
</dbReference>
<dbReference type="GO" id="GO:0016787">
    <property type="term" value="F:hydrolase activity"/>
    <property type="evidence" value="ECO:0007669"/>
    <property type="project" value="UniProtKB-KW"/>
</dbReference>
<dbReference type="PANTHER" id="PTHR37017:SF11">
    <property type="entry name" value="ESTERASE_LIPASE_THIOESTERASE DOMAIN-CONTAINING PROTEIN"/>
    <property type="match status" value="1"/>
</dbReference>
<evidence type="ECO:0000313" key="2">
    <source>
        <dbReference type="EMBL" id="KAB1637629.1"/>
    </source>
</evidence>
<keyword evidence="3" id="KW-1185">Reference proteome</keyword>
<dbReference type="Gene3D" id="3.40.50.1820">
    <property type="entry name" value="alpha/beta hydrolase"/>
    <property type="match status" value="1"/>
</dbReference>
<comment type="caution">
    <text evidence="2">The sequence shown here is derived from an EMBL/GenBank/DDBJ whole genome shotgun (WGS) entry which is preliminary data.</text>
</comment>
<dbReference type="EMBL" id="WBJX01000003">
    <property type="protein sequence ID" value="KAB1637629.1"/>
    <property type="molecule type" value="Genomic_DNA"/>
</dbReference>
<organism evidence="2 3">
    <name type="scientific">Pseudoclavibacter terrae</name>
    <dbReference type="NCBI Taxonomy" id="1530195"/>
    <lineage>
        <taxon>Bacteria</taxon>
        <taxon>Bacillati</taxon>
        <taxon>Actinomycetota</taxon>
        <taxon>Actinomycetes</taxon>
        <taxon>Micrococcales</taxon>
        <taxon>Microbacteriaceae</taxon>
        <taxon>Pseudoclavibacter</taxon>
    </lineage>
</organism>
<dbReference type="Proteomes" id="UP000490386">
    <property type="component" value="Unassembled WGS sequence"/>
</dbReference>
<accession>A0A7J5B1K9</accession>
<dbReference type="PANTHER" id="PTHR37017">
    <property type="entry name" value="AB HYDROLASE-1 DOMAIN-CONTAINING PROTEIN-RELATED"/>
    <property type="match status" value="1"/>
</dbReference>
<reference evidence="2 3" key="1">
    <citation type="submission" date="2019-09" db="EMBL/GenBank/DDBJ databases">
        <title>Phylogeny of genus Pseudoclavibacter and closely related genus.</title>
        <authorList>
            <person name="Li Y."/>
        </authorList>
    </citation>
    <scope>NUCLEOTIDE SEQUENCE [LARGE SCALE GENOMIC DNA]</scope>
    <source>
        <strain evidence="2 3">THG-MD12</strain>
    </source>
</reference>